<proteinExistence type="inferred from homology"/>
<comment type="similarity">
    <text evidence="1">Belongs to the peptidase S10 family.</text>
</comment>
<evidence type="ECO:0000256" key="1">
    <source>
        <dbReference type="ARBA" id="ARBA00009431"/>
    </source>
</evidence>
<comment type="caution">
    <text evidence="5">The sequence shown here is derived from an EMBL/GenBank/DDBJ whole genome shotgun (WGS) entry which is preliminary data.</text>
</comment>
<dbReference type="EMBL" id="JBJXBP010000005">
    <property type="protein sequence ID" value="KAL3828492.1"/>
    <property type="molecule type" value="Genomic_DNA"/>
</dbReference>
<evidence type="ECO:0000256" key="3">
    <source>
        <dbReference type="ARBA" id="ARBA00023180"/>
    </source>
</evidence>
<dbReference type="PRINTS" id="PR00724">
    <property type="entry name" value="CRBOXYPTASEC"/>
</dbReference>
<dbReference type="Proteomes" id="UP001634393">
    <property type="component" value="Unassembled WGS sequence"/>
</dbReference>
<protein>
    <submittedName>
        <fullName evidence="5">Uncharacterized protein</fullName>
    </submittedName>
</protein>
<dbReference type="AlphaFoldDB" id="A0ABD3SV89"/>
<keyword evidence="3" id="KW-0325">Glycoprotein</keyword>
<dbReference type="PANTHER" id="PTHR11802">
    <property type="entry name" value="SERINE PROTEASE FAMILY S10 SERINE CARBOXYPEPTIDASE"/>
    <property type="match status" value="1"/>
</dbReference>
<feature type="signal peptide" evidence="4">
    <location>
        <begin position="1"/>
        <end position="26"/>
    </location>
</feature>
<evidence type="ECO:0000256" key="4">
    <source>
        <dbReference type="SAM" id="SignalP"/>
    </source>
</evidence>
<evidence type="ECO:0000256" key="2">
    <source>
        <dbReference type="ARBA" id="ARBA00022729"/>
    </source>
</evidence>
<feature type="chain" id="PRO_5044851513" evidence="4">
    <location>
        <begin position="27"/>
        <end position="463"/>
    </location>
</feature>
<evidence type="ECO:0000313" key="6">
    <source>
        <dbReference type="Proteomes" id="UP001634393"/>
    </source>
</evidence>
<dbReference type="SUPFAM" id="SSF53474">
    <property type="entry name" value="alpha/beta-Hydrolases"/>
    <property type="match status" value="1"/>
</dbReference>
<dbReference type="PANTHER" id="PTHR11802:SF259">
    <property type="entry name" value="SERINE CARBOXYPEPTIDASE-LIKE 48"/>
    <property type="match status" value="1"/>
</dbReference>
<dbReference type="InterPro" id="IPR029058">
    <property type="entry name" value="AB_hydrolase_fold"/>
</dbReference>
<accession>A0ABD3SV89</accession>
<dbReference type="InterPro" id="IPR001563">
    <property type="entry name" value="Peptidase_S10"/>
</dbReference>
<gene>
    <name evidence="5" type="ORF">ACJIZ3_017294</name>
</gene>
<dbReference type="Gene3D" id="3.40.50.1820">
    <property type="entry name" value="alpha/beta hydrolase"/>
    <property type="match status" value="1"/>
</dbReference>
<sequence length="463" mass="51911">MMPTFSCYLSFLSLFSLFSTFSVVESGSHFQSSTSNNQAEELIRSLNLLPKLDVVNFVEDDSIATAPKIVEKSLHFPNFRDFTTITTTDSNGTSVQDLGHHAGYFSLPNTQGARMFYFFFESRNERTTDPVVIWLTGGPGCSSSLSLFYENGPFHLTNDLSLMWNEFGWDQESNLIYVDQPTGTGFSYSSNKDDIRSSSEEAGVDFADFLQAFFEKHPQYVKNDLYIAGGSYAGHYIPAFAAEVQQRNKNKQGIHINLKVCFQFYLCTQSYCSNYARASNETYIPYNAYTDYALQMKLIDNTTYDDLSQYVSACATEIKDCDSINSSACVDAFRVCNQLRGEIVSVIGNANYYDIRKECEGGPFCYDFSNAENFLNDVSVKKALGVEGDIEFVACSAAVYDAMSVDVVRNFDIGIPSLLRDGVKLLIYAGEYDLICNWLGSMVKQQKSQKSATQSKITMQFKT</sequence>
<reference evidence="5 6" key="1">
    <citation type="submission" date="2024-12" db="EMBL/GenBank/DDBJ databases">
        <title>The unique morphological basis and parallel evolutionary history of personate flowers in Penstemon.</title>
        <authorList>
            <person name="Depatie T.H."/>
            <person name="Wessinger C.A."/>
        </authorList>
    </citation>
    <scope>NUCLEOTIDE SEQUENCE [LARGE SCALE GENOMIC DNA]</scope>
    <source>
        <strain evidence="5">WTNN_2</strain>
        <tissue evidence="5">Leaf</tissue>
    </source>
</reference>
<name>A0ABD3SV89_9LAMI</name>
<dbReference type="Pfam" id="PF00450">
    <property type="entry name" value="Peptidase_S10"/>
    <property type="match status" value="1"/>
</dbReference>
<keyword evidence="6" id="KW-1185">Reference proteome</keyword>
<organism evidence="5 6">
    <name type="scientific">Penstemon smallii</name>
    <dbReference type="NCBI Taxonomy" id="265156"/>
    <lineage>
        <taxon>Eukaryota</taxon>
        <taxon>Viridiplantae</taxon>
        <taxon>Streptophyta</taxon>
        <taxon>Embryophyta</taxon>
        <taxon>Tracheophyta</taxon>
        <taxon>Spermatophyta</taxon>
        <taxon>Magnoliopsida</taxon>
        <taxon>eudicotyledons</taxon>
        <taxon>Gunneridae</taxon>
        <taxon>Pentapetalae</taxon>
        <taxon>asterids</taxon>
        <taxon>lamiids</taxon>
        <taxon>Lamiales</taxon>
        <taxon>Plantaginaceae</taxon>
        <taxon>Cheloneae</taxon>
        <taxon>Penstemon</taxon>
    </lineage>
</organism>
<keyword evidence="2 4" id="KW-0732">Signal</keyword>
<evidence type="ECO:0000313" key="5">
    <source>
        <dbReference type="EMBL" id="KAL3828492.1"/>
    </source>
</evidence>